<protein>
    <submittedName>
        <fullName evidence="1">Uncharacterized protein</fullName>
    </submittedName>
</protein>
<dbReference type="EMBL" id="LIAE01008799">
    <property type="protein sequence ID" value="PAV72390.1"/>
    <property type="molecule type" value="Genomic_DNA"/>
</dbReference>
<sequence>MLIQHGPGEVRRLRLQELFVAQQVGDLHGWHVRKVGHSHPVPDARAIRCDGLDQRSEAKVEAHDLVLGVIDDPGHLFGEQPGVDGMGDRAGARYCVVKLEMPVAIPGQGAHATAGPGAEA</sequence>
<evidence type="ECO:0000313" key="2">
    <source>
        <dbReference type="Proteomes" id="UP000218231"/>
    </source>
</evidence>
<dbReference type="Proteomes" id="UP000218231">
    <property type="component" value="Unassembled WGS sequence"/>
</dbReference>
<gene>
    <name evidence="1" type="ORF">WR25_15957</name>
</gene>
<organism evidence="1 2">
    <name type="scientific">Diploscapter pachys</name>
    <dbReference type="NCBI Taxonomy" id="2018661"/>
    <lineage>
        <taxon>Eukaryota</taxon>
        <taxon>Metazoa</taxon>
        <taxon>Ecdysozoa</taxon>
        <taxon>Nematoda</taxon>
        <taxon>Chromadorea</taxon>
        <taxon>Rhabditida</taxon>
        <taxon>Rhabditina</taxon>
        <taxon>Rhabditomorpha</taxon>
        <taxon>Rhabditoidea</taxon>
        <taxon>Rhabditidae</taxon>
        <taxon>Diploscapter</taxon>
    </lineage>
</organism>
<proteinExistence type="predicted"/>
<name>A0A2A2KEQ9_9BILA</name>
<evidence type="ECO:0000313" key="1">
    <source>
        <dbReference type="EMBL" id="PAV72390.1"/>
    </source>
</evidence>
<accession>A0A2A2KEQ9</accession>
<keyword evidence="2" id="KW-1185">Reference proteome</keyword>
<reference evidence="1 2" key="1">
    <citation type="journal article" date="2017" name="Curr. Biol.">
        <title>Genome architecture and evolution of a unichromosomal asexual nematode.</title>
        <authorList>
            <person name="Fradin H."/>
            <person name="Zegar C."/>
            <person name="Gutwein M."/>
            <person name="Lucas J."/>
            <person name="Kovtun M."/>
            <person name="Corcoran D."/>
            <person name="Baugh L.R."/>
            <person name="Kiontke K."/>
            <person name="Gunsalus K."/>
            <person name="Fitch D.H."/>
            <person name="Piano F."/>
        </authorList>
    </citation>
    <scope>NUCLEOTIDE SEQUENCE [LARGE SCALE GENOMIC DNA]</scope>
    <source>
        <strain evidence="1">PF1309</strain>
    </source>
</reference>
<comment type="caution">
    <text evidence="1">The sequence shown here is derived from an EMBL/GenBank/DDBJ whole genome shotgun (WGS) entry which is preliminary data.</text>
</comment>
<dbReference type="AlphaFoldDB" id="A0A2A2KEQ9"/>